<name>A0A6G0U7U7_APHGL</name>
<protein>
    <recommendedName>
        <fullName evidence="4">Transmembrane protein</fullName>
    </recommendedName>
</protein>
<keyword evidence="1" id="KW-0472">Membrane</keyword>
<feature type="transmembrane region" description="Helical" evidence="1">
    <location>
        <begin position="138"/>
        <end position="159"/>
    </location>
</feature>
<keyword evidence="1" id="KW-0812">Transmembrane</keyword>
<comment type="caution">
    <text evidence="2">The sequence shown here is derived from an EMBL/GenBank/DDBJ whole genome shotgun (WGS) entry which is preliminary data.</text>
</comment>
<keyword evidence="1" id="KW-1133">Transmembrane helix</keyword>
<dbReference type="AlphaFoldDB" id="A0A6G0U7U7"/>
<evidence type="ECO:0008006" key="4">
    <source>
        <dbReference type="Google" id="ProtNLM"/>
    </source>
</evidence>
<evidence type="ECO:0000313" key="2">
    <source>
        <dbReference type="EMBL" id="KAE9545205.1"/>
    </source>
</evidence>
<sequence length="347" mass="40105">MCTKWSKTHINKASKIFLRLLNFLLHKILICIKFIQLHFSLKGSQSLFRTNLKITVTIGQNIKAIKHAINDNHHNGPVNATIRLPKLAERHIIGNTINIAKVLFQNEFDSLICAAKKNIAFHVHVQVRYRKLITLQNGHLVVVVWLLLLNLIQLVLFLIDLGMIFVQSNSLEAIFVLTNENSFDKTVIILQPQQWFVYLSSKGQYVIIQDKCIAFFEINNALCLVDQKIRNSITQHLQFYIINYTFVYTLQILFHYSFINRLKNQPRVSRSNNPIITGNAFFIISLSKSLKSISSRCNINRLFATVFEQNLLNVPRHALIQAVIFNIRRVLFIKNCIVPYGLTYSTN</sequence>
<keyword evidence="3" id="KW-1185">Reference proteome</keyword>
<evidence type="ECO:0000256" key="1">
    <source>
        <dbReference type="SAM" id="Phobius"/>
    </source>
</evidence>
<evidence type="ECO:0000313" key="3">
    <source>
        <dbReference type="Proteomes" id="UP000475862"/>
    </source>
</evidence>
<organism evidence="2 3">
    <name type="scientific">Aphis glycines</name>
    <name type="common">Soybean aphid</name>
    <dbReference type="NCBI Taxonomy" id="307491"/>
    <lineage>
        <taxon>Eukaryota</taxon>
        <taxon>Metazoa</taxon>
        <taxon>Ecdysozoa</taxon>
        <taxon>Arthropoda</taxon>
        <taxon>Hexapoda</taxon>
        <taxon>Insecta</taxon>
        <taxon>Pterygota</taxon>
        <taxon>Neoptera</taxon>
        <taxon>Paraneoptera</taxon>
        <taxon>Hemiptera</taxon>
        <taxon>Sternorrhyncha</taxon>
        <taxon>Aphidomorpha</taxon>
        <taxon>Aphidoidea</taxon>
        <taxon>Aphididae</taxon>
        <taxon>Aphidini</taxon>
        <taxon>Aphis</taxon>
        <taxon>Aphis</taxon>
    </lineage>
</organism>
<reference evidence="2 3" key="1">
    <citation type="submission" date="2019-08" db="EMBL/GenBank/DDBJ databases">
        <title>The genome of the soybean aphid Biotype 1, its phylome, world population structure and adaptation to the North American continent.</title>
        <authorList>
            <person name="Giordano R."/>
            <person name="Donthu R.K."/>
            <person name="Hernandez A.G."/>
            <person name="Wright C.L."/>
            <person name="Zimin A.V."/>
        </authorList>
    </citation>
    <scope>NUCLEOTIDE SEQUENCE [LARGE SCALE GENOMIC DNA]</scope>
    <source>
        <tissue evidence="2">Whole aphids</tissue>
    </source>
</reference>
<proteinExistence type="predicted"/>
<accession>A0A6G0U7U7</accession>
<dbReference type="EMBL" id="VYZN01000001">
    <property type="protein sequence ID" value="KAE9545205.1"/>
    <property type="molecule type" value="Genomic_DNA"/>
</dbReference>
<feature type="transmembrane region" description="Helical" evidence="1">
    <location>
        <begin position="237"/>
        <end position="259"/>
    </location>
</feature>
<gene>
    <name evidence="2" type="ORF">AGLY_000748</name>
</gene>
<dbReference type="Proteomes" id="UP000475862">
    <property type="component" value="Unassembled WGS sequence"/>
</dbReference>